<feature type="compositionally biased region" description="Basic and acidic residues" evidence="1">
    <location>
        <begin position="56"/>
        <end position="67"/>
    </location>
</feature>
<organism evidence="2 3">
    <name type="scientific">Planobispora siamensis</name>
    <dbReference type="NCBI Taxonomy" id="936338"/>
    <lineage>
        <taxon>Bacteria</taxon>
        <taxon>Bacillati</taxon>
        <taxon>Actinomycetota</taxon>
        <taxon>Actinomycetes</taxon>
        <taxon>Streptosporangiales</taxon>
        <taxon>Streptosporangiaceae</taxon>
        <taxon>Planobispora</taxon>
    </lineage>
</organism>
<keyword evidence="3" id="KW-1185">Reference proteome</keyword>
<protein>
    <submittedName>
        <fullName evidence="2">Uncharacterized protein</fullName>
    </submittedName>
</protein>
<reference evidence="2 3" key="1">
    <citation type="submission" date="2021-01" db="EMBL/GenBank/DDBJ databases">
        <title>Whole genome shotgun sequence of Planobispora siamensis NBRC 107568.</title>
        <authorList>
            <person name="Komaki H."/>
            <person name="Tamura T."/>
        </authorList>
    </citation>
    <scope>NUCLEOTIDE SEQUENCE [LARGE SCALE GENOMIC DNA]</scope>
    <source>
        <strain evidence="2 3">NBRC 107568</strain>
    </source>
</reference>
<gene>
    <name evidence="2" type="ORF">Psi01_38640</name>
</gene>
<dbReference type="AlphaFoldDB" id="A0A8J3SJ99"/>
<dbReference type="Proteomes" id="UP000619788">
    <property type="component" value="Unassembled WGS sequence"/>
</dbReference>
<evidence type="ECO:0000256" key="1">
    <source>
        <dbReference type="SAM" id="MobiDB-lite"/>
    </source>
</evidence>
<accession>A0A8J3SJ99</accession>
<comment type="caution">
    <text evidence="2">The sequence shown here is derived from an EMBL/GenBank/DDBJ whole genome shotgun (WGS) entry which is preliminary data.</text>
</comment>
<feature type="region of interest" description="Disordered" evidence="1">
    <location>
        <begin position="1"/>
        <end position="39"/>
    </location>
</feature>
<proteinExistence type="predicted"/>
<evidence type="ECO:0000313" key="2">
    <source>
        <dbReference type="EMBL" id="GIH93234.1"/>
    </source>
</evidence>
<name>A0A8J3SJ99_9ACTN</name>
<evidence type="ECO:0000313" key="3">
    <source>
        <dbReference type="Proteomes" id="UP000619788"/>
    </source>
</evidence>
<dbReference type="EMBL" id="BOOJ01000032">
    <property type="protein sequence ID" value="GIH93234.1"/>
    <property type="molecule type" value="Genomic_DNA"/>
</dbReference>
<sequence>MRVGGRCGAVLHQTEFGREGPRPGTTLPTAVAKGPMSGGPAAGTTWLRLLYHHDAANAEHDDRRGETRSPYAAEGRGPRSSRGVQVPKGVEGLGQAG</sequence>
<feature type="region of interest" description="Disordered" evidence="1">
    <location>
        <begin position="56"/>
        <end position="97"/>
    </location>
</feature>